<evidence type="ECO:0000313" key="2">
    <source>
        <dbReference type="EMBL" id="ACM90955.1"/>
    </source>
</evidence>
<dbReference type="GO" id="GO:0005840">
    <property type="term" value="C:ribosome"/>
    <property type="evidence" value="ECO:0007669"/>
    <property type="project" value="UniProtKB-KW"/>
</dbReference>
<accession>C0JZS5</accession>
<feature type="region of interest" description="Disordered" evidence="1">
    <location>
        <begin position="1"/>
        <end position="31"/>
    </location>
</feature>
<feature type="compositionally biased region" description="Low complexity" evidence="1">
    <location>
        <begin position="21"/>
        <end position="31"/>
    </location>
</feature>
<sequence length="83" mass="9186">MTLTIGNDRKTKKPGRNARHSSISKSKSKNNIIKGKALIPPAVISAFYSVSTYTLIKVSNEELQNFNNGETYKSANKGEKNEQ</sequence>
<feature type="compositionally biased region" description="Basic residues" evidence="1">
    <location>
        <begin position="10"/>
        <end position="19"/>
    </location>
</feature>
<keyword evidence="2" id="KW-0689">Ribosomal protein</keyword>
<reference evidence="2" key="1">
    <citation type="submission" date="2008-11" db="EMBL/GenBank/DDBJ databases">
        <title>Isolation and characterization of a fructose-1,6-bisphosphatase in Bacteroides sp. from a rumen metagenomic library.</title>
        <authorList>
            <person name="Wang J."/>
            <person name="Liu K."/>
            <person name="Zhao S."/>
            <person name="Bu D."/>
            <person name="Li D."/>
            <person name="Yu P."/>
            <person name="Wei H."/>
            <person name="Zhou L."/>
        </authorList>
    </citation>
    <scope>NUCLEOTIDE SEQUENCE</scope>
</reference>
<protein>
    <submittedName>
        <fullName evidence="2">60S ribosomal protein L7a</fullName>
    </submittedName>
</protein>
<keyword evidence="2" id="KW-0687">Ribonucleoprotein</keyword>
<evidence type="ECO:0000256" key="1">
    <source>
        <dbReference type="SAM" id="MobiDB-lite"/>
    </source>
</evidence>
<dbReference type="AlphaFoldDB" id="C0JZS5"/>
<proteinExistence type="predicted"/>
<organism evidence="2">
    <name type="scientific">uncultured bacterium URE12</name>
    <dbReference type="NCBI Taxonomy" id="581111"/>
    <lineage>
        <taxon>Bacteria</taxon>
        <taxon>environmental samples</taxon>
    </lineage>
</organism>
<dbReference type="EMBL" id="FJ529690">
    <property type="protein sequence ID" value="ACM90955.1"/>
    <property type="molecule type" value="Genomic_DNA"/>
</dbReference>
<name>C0JZS5_9BACT</name>